<organism evidence="1 2">
    <name type="scientific">Hexamita inflata</name>
    <dbReference type="NCBI Taxonomy" id="28002"/>
    <lineage>
        <taxon>Eukaryota</taxon>
        <taxon>Metamonada</taxon>
        <taxon>Diplomonadida</taxon>
        <taxon>Hexamitidae</taxon>
        <taxon>Hexamitinae</taxon>
        <taxon>Hexamita</taxon>
    </lineage>
</organism>
<proteinExistence type="predicted"/>
<reference evidence="1 2" key="1">
    <citation type="submission" date="2024-07" db="EMBL/GenBank/DDBJ databases">
        <authorList>
            <person name="Akdeniz Z."/>
        </authorList>
    </citation>
    <scope>NUCLEOTIDE SEQUENCE [LARGE SCALE GENOMIC DNA]</scope>
</reference>
<dbReference type="InterPro" id="IPR012340">
    <property type="entry name" value="NA-bd_OB-fold"/>
</dbReference>
<accession>A0ABP1K2Z0</accession>
<keyword evidence="2" id="KW-1185">Reference proteome</keyword>
<gene>
    <name evidence="1" type="ORF">HINF_LOCUS44576</name>
</gene>
<name>A0ABP1K2Z0_9EUKA</name>
<dbReference type="Gene3D" id="2.40.50.140">
    <property type="entry name" value="Nucleic acid-binding proteins"/>
    <property type="match status" value="1"/>
</dbReference>
<protein>
    <submittedName>
        <fullName evidence="1">DNA_ligase</fullName>
    </submittedName>
</protein>
<dbReference type="EMBL" id="CAXDID020000190">
    <property type="protein sequence ID" value="CAL6051873.1"/>
    <property type="molecule type" value="Genomic_DNA"/>
</dbReference>
<dbReference type="SUPFAM" id="SSF50249">
    <property type="entry name" value="Nucleic acid-binding proteins"/>
    <property type="match status" value="1"/>
</dbReference>
<dbReference type="Proteomes" id="UP001642409">
    <property type="component" value="Unassembled WGS sequence"/>
</dbReference>
<comment type="caution">
    <text evidence="1">The sequence shown here is derived from an EMBL/GenBank/DDBJ whole genome shotgun (WGS) entry which is preliminary data.</text>
</comment>
<evidence type="ECO:0000313" key="1">
    <source>
        <dbReference type="EMBL" id="CAL6051873.1"/>
    </source>
</evidence>
<sequence>MCSIEQNDSESIYLVPVAGWANNTVLLCSVNNSVYESVTVSQLQSNILAQLIHKQTNIPNNVNISAQIEPDFWVNPNNSPVLEVKTKQFGLNFKHTCWLKNGAGVCARFPRIIGISQNQCSQSKELYQRYLTQSE</sequence>
<evidence type="ECO:0000313" key="2">
    <source>
        <dbReference type="Proteomes" id="UP001642409"/>
    </source>
</evidence>